<dbReference type="GO" id="GO:0005524">
    <property type="term" value="F:ATP binding"/>
    <property type="evidence" value="ECO:0007669"/>
    <property type="project" value="UniProtKB-KW"/>
</dbReference>
<evidence type="ECO:0000256" key="1">
    <source>
        <dbReference type="ARBA" id="ARBA00022741"/>
    </source>
</evidence>
<dbReference type="InterPro" id="IPR058031">
    <property type="entry name" value="AAA_lid_NorR"/>
</dbReference>
<gene>
    <name evidence="8" type="ORF">RD110_14930</name>
</gene>
<name>A0A1P8K462_9BURK</name>
<dbReference type="Pfam" id="PF00158">
    <property type="entry name" value="Sigma54_activat"/>
    <property type="match status" value="1"/>
</dbReference>
<dbReference type="InterPro" id="IPR025943">
    <property type="entry name" value="Sigma_54_int_dom_ATP-bd_2"/>
</dbReference>
<keyword evidence="5" id="KW-0804">Transcription</keyword>
<dbReference type="PROSITE" id="PS00676">
    <property type="entry name" value="SIGMA54_INTERACT_2"/>
    <property type="match status" value="1"/>
</dbReference>
<keyword evidence="9" id="KW-1185">Reference proteome</keyword>
<dbReference type="Pfam" id="PF25601">
    <property type="entry name" value="AAA_lid_14"/>
    <property type="match status" value="1"/>
</dbReference>
<dbReference type="Gene3D" id="3.30.450.40">
    <property type="match status" value="1"/>
</dbReference>
<evidence type="ECO:0000259" key="7">
    <source>
        <dbReference type="PROSITE" id="PS50045"/>
    </source>
</evidence>
<feature type="compositionally biased region" description="Low complexity" evidence="6">
    <location>
        <begin position="582"/>
        <end position="594"/>
    </location>
</feature>
<dbReference type="InterPro" id="IPR009057">
    <property type="entry name" value="Homeodomain-like_sf"/>
</dbReference>
<feature type="region of interest" description="Disordered" evidence="6">
    <location>
        <begin position="574"/>
        <end position="594"/>
    </location>
</feature>
<dbReference type="InterPro" id="IPR000014">
    <property type="entry name" value="PAS"/>
</dbReference>
<evidence type="ECO:0000256" key="4">
    <source>
        <dbReference type="ARBA" id="ARBA00023125"/>
    </source>
</evidence>
<dbReference type="PANTHER" id="PTHR32071:SF77">
    <property type="entry name" value="TRANSCRIPTIONAL REGULATORY PROTEIN"/>
    <property type="match status" value="1"/>
</dbReference>
<dbReference type="SUPFAM" id="SSF46689">
    <property type="entry name" value="Homeodomain-like"/>
    <property type="match status" value="1"/>
</dbReference>
<keyword evidence="2" id="KW-0067">ATP-binding</keyword>
<dbReference type="PROSITE" id="PS00675">
    <property type="entry name" value="SIGMA54_INTERACT_1"/>
    <property type="match status" value="1"/>
</dbReference>
<dbReference type="Gene3D" id="1.10.10.60">
    <property type="entry name" value="Homeodomain-like"/>
    <property type="match status" value="1"/>
</dbReference>
<dbReference type="FunFam" id="3.40.50.300:FF:000006">
    <property type="entry name" value="DNA-binding transcriptional regulator NtrC"/>
    <property type="match status" value="1"/>
</dbReference>
<dbReference type="PROSITE" id="PS50045">
    <property type="entry name" value="SIGMA54_INTERACT_4"/>
    <property type="match status" value="1"/>
</dbReference>
<accession>A0A1P8K462</accession>
<dbReference type="Gene3D" id="1.10.8.60">
    <property type="match status" value="1"/>
</dbReference>
<feature type="domain" description="Sigma-54 factor interaction" evidence="7">
    <location>
        <begin position="338"/>
        <end position="555"/>
    </location>
</feature>
<evidence type="ECO:0000256" key="6">
    <source>
        <dbReference type="SAM" id="MobiDB-lite"/>
    </source>
</evidence>
<dbReference type="OrthoDB" id="9761705at2"/>
<dbReference type="KEGG" id="rhy:RD110_14930"/>
<proteinExistence type="predicted"/>
<protein>
    <submittedName>
        <fullName evidence="8">Transcriptional activator of acetoin/glycerol metabolism</fullName>
    </submittedName>
</protein>
<dbReference type="InterPro" id="IPR035965">
    <property type="entry name" value="PAS-like_dom_sf"/>
</dbReference>
<evidence type="ECO:0000256" key="5">
    <source>
        <dbReference type="ARBA" id="ARBA00023163"/>
    </source>
</evidence>
<dbReference type="Pfam" id="PF13188">
    <property type="entry name" value="PAS_8"/>
    <property type="match status" value="1"/>
</dbReference>
<dbReference type="SUPFAM" id="SSF55785">
    <property type="entry name" value="PYP-like sensor domain (PAS domain)"/>
    <property type="match status" value="1"/>
</dbReference>
<dbReference type="GO" id="GO:0043565">
    <property type="term" value="F:sequence-specific DNA binding"/>
    <property type="evidence" value="ECO:0007669"/>
    <property type="project" value="InterPro"/>
</dbReference>
<evidence type="ECO:0000256" key="3">
    <source>
        <dbReference type="ARBA" id="ARBA00023015"/>
    </source>
</evidence>
<dbReference type="Pfam" id="PF01590">
    <property type="entry name" value="GAF"/>
    <property type="match status" value="1"/>
</dbReference>
<dbReference type="RefSeq" id="WP_076205068.1">
    <property type="nucleotide sequence ID" value="NZ_CP019236.1"/>
</dbReference>
<dbReference type="InterPro" id="IPR027417">
    <property type="entry name" value="P-loop_NTPase"/>
</dbReference>
<dbReference type="Gene3D" id="3.40.50.300">
    <property type="entry name" value="P-loop containing nucleotide triphosphate hydrolases"/>
    <property type="match status" value="1"/>
</dbReference>
<keyword evidence="1" id="KW-0547">Nucleotide-binding</keyword>
<evidence type="ECO:0000313" key="9">
    <source>
        <dbReference type="Proteomes" id="UP000186609"/>
    </source>
</evidence>
<dbReference type="InterPro" id="IPR002078">
    <property type="entry name" value="Sigma_54_int"/>
</dbReference>
<dbReference type="SMART" id="SM00382">
    <property type="entry name" value="AAA"/>
    <property type="match status" value="1"/>
</dbReference>
<dbReference type="CDD" id="cd00130">
    <property type="entry name" value="PAS"/>
    <property type="match status" value="1"/>
</dbReference>
<evidence type="ECO:0000313" key="8">
    <source>
        <dbReference type="EMBL" id="APW40721.1"/>
    </source>
</evidence>
<dbReference type="STRING" id="1842727.RD110_14930"/>
<reference evidence="8 9" key="1">
    <citation type="submission" date="2017-01" db="EMBL/GenBank/DDBJ databases">
        <authorList>
            <person name="Mah S.A."/>
            <person name="Swanson W.J."/>
            <person name="Moy G.W."/>
            <person name="Vacquier V.D."/>
        </authorList>
    </citation>
    <scope>NUCLEOTIDE SEQUENCE [LARGE SCALE GENOMIC DNA]</scope>
    <source>
        <strain evidence="8 9">DCY110</strain>
    </source>
</reference>
<dbReference type="Proteomes" id="UP000186609">
    <property type="component" value="Chromosome"/>
</dbReference>
<dbReference type="AlphaFoldDB" id="A0A1P8K462"/>
<dbReference type="SUPFAM" id="SSF52540">
    <property type="entry name" value="P-loop containing nucleoside triphosphate hydrolases"/>
    <property type="match status" value="1"/>
</dbReference>
<organism evidence="8 9">
    <name type="scientific">Rhodoferax koreensis</name>
    <dbReference type="NCBI Taxonomy" id="1842727"/>
    <lineage>
        <taxon>Bacteria</taxon>
        <taxon>Pseudomonadati</taxon>
        <taxon>Pseudomonadota</taxon>
        <taxon>Betaproteobacteria</taxon>
        <taxon>Burkholderiales</taxon>
        <taxon>Comamonadaceae</taxon>
        <taxon>Rhodoferax</taxon>
    </lineage>
</organism>
<dbReference type="SUPFAM" id="SSF55781">
    <property type="entry name" value="GAF domain-like"/>
    <property type="match status" value="1"/>
</dbReference>
<dbReference type="CDD" id="cd00009">
    <property type="entry name" value="AAA"/>
    <property type="match status" value="1"/>
</dbReference>
<dbReference type="GO" id="GO:0006355">
    <property type="term" value="P:regulation of DNA-templated transcription"/>
    <property type="evidence" value="ECO:0007669"/>
    <property type="project" value="InterPro"/>
</dbReference>
<dbReference type="InterPro" id="IPR025662">
    <property type="entry name" value="Sigma_54_int_dom_ATP-bd_1"/>
</dbReference>
<dbReference type="InterPro" id="IPR003593">
    <property type="entry name" value="AAA+_ATPase"/>
</dbReference>
<keyword evidence="4" id="KW-0238">DNA-binding</keyword>
<dbReference type="EMBL" id="CP019236">
    <property type="protein sequence ID" value="APW40721.1"/>
    <property type="molecule type" value="Genomic_DNA"/>
</dbReference>
<keyword evidence="3" id="KW-0805">Transcription regulation</keyword>
<dbReference type="PANTHER" id="PTHR32071">
    <property type="entry name" value="TRANSCRIPTIONAL REGULATORY PROTEIN"/>
    <property type="match status" value="1"/>
</dbReference>
<evidence type="ECO:0000256" key="2">
    <source>
        <dbReference type="ARBA" id="ARBA00022840"/>
    </source>
</evidence>
<dbReference type="Pfam" id="PF02954">
    <property type="entry name" value="HTH_8"/>
    <property type="match status" value="1"/>
</dbReference>
<dbReference type="InterPro" id="IPR002197">
    <property type="entry name" value="HTH_Fis"/>
</dbReference>
<dbReference type="InterPro" id="IPR003018">
    <property type="entry name" value="GAF"/>
</dbReference>
<dbReference type="InterPro" id="IPR029016">
    <property type="entry name" value="GAF-like_dom_sf"/>
</dbReference>
<sequence>MTEASFPAPAASDGATSVAQARVLFFEQGADPAGWLAPHISRSWRRSRPMDGGGAFDAAPMPLVRLQERREQAMRLLDCAMPELDSLAEHAVGNGCVVILSDADGLILNEIGSPEFLPKAERFALMPGVDWSEHSRGTNAIGTALAEREALMVLGGEHYLAQNGALGCAAAPILTGRGEVAGVLDISGETMRVNQHALGLVRMAAQQVAHRLMLAGAQGHLLRFHRRPALLGTAREGLVVVEDGRIVAANQAALAMLGNTWEGLLDRHVEPLLGRGWSRLEHHRGLITLPDGQQIAATVERAPQPGRSGLAGTARPVAPVREVDVAADADTDDVLAPLLRQAVRVLDDGLPVLLSGETGSGKDVFARRLHAAGRRSKGPFVAINCAALPEQLIEAELFGYAEGAFTGARKRGTPGRIREAHGGILFLDEIGDMPLLLQSRLLRVLEERSVSALGGGPAVAVDFDLVCASHRDLAAMVVAGTFRNDLLYRVDGYRVALPALRERADRRALITQLFGELGGRAKRLVLTPAALDRLCAHAWPGNVRELCSVLRTLTALAEAGDRIGVEQLPGRIGAGGLPRPPGASASASTPVSTPVSDLAAQPLAPLADMARDAFDRTLAQCGGQVAEAAALLGVHRSTVYRHLAARRGGG</sequence>